<accession>A0ABW2S9N4</accession>
<dbReference type="Proteomes" id="UP001596457">
    <property type="component" value="Unassembled WGS sequence"/>
</dbReference>
<dbReference type="PROSITE" id="PS51257">
    <property type="entry name" value="PROKAR_LIPOPROTEIN"/>
    <property type="match status" value="1"/>
</dbReference>
<sequence>MKPIRIVIGLLLAAFLGACGGGGGSPGGNPNQPDLVSTAGDEVTLLPGAANSYGVSGGIPPYRVANADPATAFGVINGKVLTVFGVRVGAATVGVIDYAGDAISIDVTVGSSMPLDTTAPATLDLGLGAASARQFGISGGVAPYTVSSSNSSVVSAVISGSTFTLTGLLPGTATVSVRDAANVVKSIEVTAAAAVPLYTTAADSITVVPVAVTVPPTTVGVRTFEIGGGVSPYRVSSSNSGVVDATVDGNTLTVTGRFTGTATLTVRDAVNETVEIEVTVAPQVELYTSAPAAVTVAVGATSTFNVAGGVAPYSAASSNQGVATATVTGTSLAIRGVANLGGGPPAVAGTATVLVSDAVGSQVTITVTVP</sequence>
<reference evidence="3" key="1">
    <citation type="journal article" date="2019" name="Int. J. Syst. Evol. Microbiol.">
        <title>The Global Catalogue of Microorganisms (GCM) 10K type strain sequencing project: providing services to taxonomists for standard genome sequencing and annotation.</title>
        <authorList>
            <consortium name="The Broad Institute Genomics Platform"/>
            <consortium name="The Broad Institute Genome Sequencing Center for Infectious Disease"/>
            <person name="Wu L."/>
            <person name="Ma J."/>
        </authorList>
    </citation>
    <scope>NUCLEOTIDE SEQUENCE [LARGE SCALE GENOMIC DNA]</scope>
    <source>
        <strain evidence="3">CCUG 53903</strain>
    </source>
</reference>
<dbReference type="EMBL" id="JBHTBZ010000012">
    <property type="protein sequence ID" value="MFC7459740.1"/>
    <property type="molecule type" value="Genomic_DNA"/>
</dbReference>
<feature type="chain" id="PRO_5045614823" description="BIG2 domain-containing protein" evidence="1">
    <location>
        <begin position="21"/>
        <end position="370"/>
    </location>
</feature>
<keyword evidence="1" id="KW-0732">Signal</keyword>
<evidence type="ECO:0000256" key="1">
    <source>
        <dbReference type="SAM" id="SignalP"/>
    </source>
</evidence>
<evidence type="ECO:0000313" key="2">
    <source>
        <dbReference type="EMBL" id="MFC7459740.1"/>
    </source>
</evidence>
<gene>
    <name evidence="2" type="ORF">ACFQU0_04775</name>
</gene>
<evidence type="ECO:0008006" key="4">
    <source>
        <dbReference type="Google" id="ProtNLM"/>
    </source>
</evidence>
<dbReference type="RefSeq" id="WP_382198984.1">
    <property type="nucleotide sequence ID" value="NZ_JBHTBZ010000012.1"/>
</dbReference>
<organism evidence="2 3">
    <name type="scientific">Hydrogenophaga defluvii</name>
    <dbReference type="NCBI Taxonomy" id="249410"/>
    <lineage>
        <taxon>Bacteria</taxon>
        <taxon>Pseudomonadati</taxon>
        <taxon>Pseudomonadota</taxon>
        <taxon>Betaproteobacteria</taxon>
        <taxon>Burkholderiales</taxon>
        <taxon>Comamonadaceae</taxon>
        <taxon>Hydrogenophaga</taxon>
    </lineage>
</organism>
<feature type="signal peptide" evidence="1">
    <location>
        <begin position="1"/>
        <end position="20"/>
    </location>
</feature>
<evidence type="ECO:0000313" key="3">
    <source>
        <dbReference type="Proteomes" id="UP001596457"/>
    </source>
</evidence>
<proteinExistence type="predicted"/>
<comment type="caution">
    <text evidence="2">The sequence shown here is derived from an EMBL/GenBank/DDBJ whole genome shotgun (WGS) entry which is preliminary data.</text>
</comment>
<keyword evidence="3" id="KW-1185">Reference proteome</keyword>
<protein>
    <recommendedName>
        <fullName evidence="4">BIG2 domain-containing protein</fullName>
    </recommendedName>
</protein>
<name>A0ABW2S9N4_9BURK</name>